<keyword evidence="5 8" id="KW-0274">FAD</keyword>
<dbReference type="eggNOG" id="KOG1233">
    <property type="taxonomic scope" value="Eukaryota"/>
</dbReference>
<dbReference type="VEuPathDB" id="AmoebaDB:NAEGRDRAFT_50637"/>
<keyword evidence="8" id="KW-0576">Peroxisome</keyword>
<dbReference type="InterPro" id="IPR025650">
    <property type="entry name" value="Alkyl-DHAP_Synthase"/>
</dbReference>
<evidence type="ECO:0000256" key="7">
    <source>
        <dbReference type="PIRSR" id="PIRSR625650-2"/>
    </source>
</evidence>
<evidence type="ECO:0000256" key="2">
    <source>
        <dbReference type="ARBA" id="ARBA00008000"/>
    </source>
</evidence>
<dbReference type="Gene3D" id="1.10.45.10">
    <property type="entry name" value="Vanillyl-alcohol Oxidase, Chain A, domain 4"/>
    <property type="match status" value="1"/>
</dbReference>
<dbReference type="Gene3D" id="3.30.300.330">
    <property type="match status" value="1"/>
</dbReference>
<dbReference type="InterPro" id="IPR004113">
    <property type="entry name" value="FAD-bd_oxidored_4_C"/>
</dbReference>
<dbReference type="UniPathway" id="UPA00781"/>
<dbReference type="Gene3D" id="3.30.43.10">
    <property type="entry name" value="Uridine Diphospho-n-acetylenolpyruvylglucosamine Reductase, domain 2"/>
    <property type="match status" value="1"/>
</dbReference>
<dbReference type="GO" id="GO:0071949">
    <property type="term" value="F:FAD binding"/>
    <property type="evidence" value="ECO:0007669"/>
    <property type="project" value="InterPro"/>
</dbReference>
<dbReference type="InterPro" id="IPR016164">
    <property type="entry name" value="FAD-linked_Oxase-like_C"/>
</dbReference>
<keyword evidence="8" id="KW-0444">Lipid biosynthesis</keyword>
<feature type="active site" description="Proton donor/acceptor" evidence="6">
    <location>
        <position position="317"/>
    </location>
</feature>
<comment type="subcellular location">
    <subcellularLocation>
        <location evidence="8">Peroxisome</location>
    </subcellularLocation>
</comment>
<dbReference type="InParanoid" id="D2VLW2"/>
<sequence>MGTGIPNKRQKLAKWNGWGYKDTDFTMDEKKDVYVTGDRYVLSGKCIPDFRPWFENFTGLDTRYASPAQSWPEMQQKIHKPVICKSFVDELKQANCFKYLSFDDEVRLMHSHGHCCQEIYQLRYGKFKRLVDVVIYPDSHDHVEKIVSIATKYPEQLTIIPYGGGTNVTQALLCPENEKRMIVSIDTQEMDRILSVDFESNTAVIEAGAIGTQEEVDRQQKIIYDITSKYGGLKAGAEAGSRGYLLTYVIAYLRDYGFNYYFMAESFETSVPWSNIVPMIKKVEERVKESAKKKGVPSVPWVSARVTQTYETGACVYFYYGFIFRGLSDPIKVFSEIESEARDEILLQGGSLSHHHGIGKLRREWMNEVVRDQGVDILKGLKQKIDPHNLFGNGNMGLTQADLSISANIE</sequence>
<organism evidence="11">
    <name type="scientific">Naegleria gruberi</name>
    <name type="common">Amoeba</name>
    <dbReference type="NCBI Taxonomy" id="5762"/>
    <lineage>
        <taxon>Eukaryota</taxon>
        <taxon>Discoba</taxon>
        <taxon>Heterolobosea</taxon>
        <taxon>Tetramitia</taxon>
        <taxon>Eutetramitia</taxon>
        <taxon>Vahlkampfiidae</taxon>
        <taxon>Naegleria</taxon>
    </lineage>
</organism>
<keyword evidence="8" id="KW-0808">Transferase</keyword>
<comment type="cofactor">
    <cofactor evidence="8">
        <name>FAD</name>
        <dbReference type="ChEBI" id="CHEBI:57692"/>
    </cofactor>
</comment>
<reference evidence="10 11" key="1">
    <citation type="journal article" date="2010" name="Cell">
        <title>The genome of Naegleria gruberi illuminates early eukaryotic versatility.</title>
        <authorList>
            <person name="Fritz-Laylin L.K."/>
            <person name="Prochnik S.E."/>
            <person name="Ginger M.L."/>
            <person name="Dacks J.B."/>
            <person name="Carpenter M.L."/>
            <person name="Field M.C."/>
            <person name="Kuo A."/>
            <person name="Paredez A."/>
            <person name="Chapman J."/>
            <person name="Pham J."/>
            <person name="Shu S."/>
            <person name="Neupane R."/>
            <person name="Cipriano M."/>
            <person name="Mancuso J."/>
            <person name="Tu H."/>
            <person name="Salamov A."/>
            <person name="Lindquist E."/>
            <person name="Shapiro H."/>
            <person name="Lucas S."/>
            <person name="Grigoriev I.V."/>
            <person name="Cande W.Z."/>
            <person name="Fulton C."/>
            <person name="Rokhsar D.S."/>
            <person name="Dawson S.C."/>
        </authorList>
    </citation>
    <scope>NUCLEOTIDE SEQUENCE [LARGE SCALE GENOMIC DNA]</scope>
    <source>
        <strain evidence="10 11">NEG-M</strain>
    </source>
</reference>
<dbReference type="Pfam" id="PF02913">
    <property type="entry name" value="FAD-oxidase_C"/>
    <property type="match status" value="1"/>
</dbReference>
<evidence type="ECO:0000313" key="11">
    <source>
        <dbReference type="Proteomes" id="UP000006671"/>
    </source>
</evidence>
<keyword evidence="11" id="KW-1185">Reference proteome</keyword>
<dbReference type="PANTHER" id="PTHR46568">
    <property type="entry name" value="ALKYLDIHYDROXYACETONEPHOSPHATE SYNTHASE, PEROXISOMAL"/>
    <property type="match status" value="1"/>
</dbReference>
<dbReference type="InterPro" id="IPR016167">
    <property type="entry name" value="FAD-bd_PCMH_sub1"/>
</dbReference>
<feature type="domain" description="FAD-binding PCMH-type" evidence="9">
    <location>
        <begin position="127"/>
        <end position="344"/>
    </location>
</feature>
<evidence type="ECO:0000256" key="6">
    <source>
        <dbReference type="PIRSR" id="PIRSR625650-1"/>
    </source>
</evidence>
<dbReference type="PANTHER" id="PTHR46568:SF1">
    <property type="entry name" value="ALKYLDIHYDROXYACETONEPHOSPHATE SYNTHASE, PEROXISOMAL"/>
    <property type="match status" value="1"/>
</dbReference>
<dbReference type="EMBL" id="GG738881">
    <property type="protein sequence ID" value="EFC42211.1"/>
    <property type="molecule type" value="Genomic_DNA"/>
</dbReference>
<dbReference type="Proteomes" id="UP000006671">
    <property type="component" value="Unassembled WGS sequence"/>
</dbReference>
<dbReference type="KEGG" id="ngr:NAEGRDRAFT_50637"/>
<dbReference type="STRING" id="5762.D2VLW2"/>
<dbReference type="GO" id="GO:0008609">
    <property type="term" value="F:alkylglycerone-phosphate synthase activity"/>
    <property type="evidence" value="ECO:0007669"/>
    <property type="project" value="UniProtKB-EC"/>
</dbReference>
<protein>
    <recommendedName>
        <fullName evidence="3 8">Alkylglycerone-phosphate synthase</fullName>
        <shortName evidence="8">Alkyl-DHAP synthase</shortName>
        <ecNumber evidence="3 8">2.5.1.26</ecNumber>
    </recommendedName>
</protein>
<comment type="function">
    <text evidence="8">Catalyzes the exchange of an acyl for a long-chain alkyl group and the formation of the ether bond in the biosynthesis of ether phospholipids.</text>
</comment>
<evidence type="ECO:0000256" key="4">
    <source>
        <dbReference type="ARBA" id="ARBA00022630"/>
    </source>
</evidence>
<dbReference type="GO" id="GO:0008611">
    <property type="term" value="P:ether lipid biosynthetic process"/>
    <property type="evidence" value="ECO:0007669"/>
    <property type="project" value="UniProtKB-UniPathway"/>
</dbReference>
<comment type="pathway">
    <text evidence="1 8">Glycerolipid metabolism; ether lipid biosynthesis.</text>
</comment>
<dbReference type="OrthoDB" id="7786253at2759"/>
<evidence type="ECO:0000259" key="9">
    <source>
        <dbReference type="PROSITE" id="PS51387"/>
    </source>
</evidence>
<evidence type="ECO:0000256" key="1">
    <source>
        <dbReference type="ARBA" id="ARBA00004670"/>
    </source>
</evidence>
<dbReference type="PROSITE" id="PS51387">
    <property type="entry name" value="FAD_PCMH"/>
    <property type="match status" value="1"/>
</dbReference>
<comment type="subunit">
    <text evidence="8">Homodimer.</text>
</comment>
<dbReference type="RefSeq" id="XP_002674955.1">
    <property type="nucleotide sequence ID" value="XM_002674909.1"/>
</dbReference>
<dbReference type="SUPFAM" id="SSF56176">
    <property type="entry name" value="FAD-binding/transporter-associated domain-like"/>
    <property type="match status" value="1"/>
</dbReference>
<keyword evidence="4 8" id="KW-0285">Flavoprotein</keyword>
<feature type="binding site" evidence="7">
    <location>
        <position position="254"/>
    </location>
    <ligand>
        <name>substrate</name>
    </ligand>
</feature>
<proteinExistence type="inferred from homology"/>
<dbReference type="SUPFAM" id="SSF55103">
    <property type="entry name" value="FAD-linked oxidases, C-terminal domain"/>
    <property type="match status" value="1"/>
</dbReference>
<dbReference type="GeneID" id="8855714"/>
<dbReference type="GO" id="GO:0005777">
    <property type="term" value="C:peroxisome"/>
    <property type="evidence" value="ECO:0007669"/>
    <property type="project" value="UniProtKB-SubCell"/>
</dbReference>
<evidence type="ECO:0000256" key="5">
    <source>
        <dbReference type="ARBA" id="ARBA00022827"/>
    </source>
</evidence>
<name>D2VLW2_NAEGR</name>
<evidence type="ECO:0000256" key="3">
    <source>
        <dbReference type="ARBA" id="ARBA00012385"/>
    </source>
</evidence>
<evidence type="ECO:0000256" key="8">
    <source>
        <dbReference type="RuleBase" id="RU363113"/>
    </source>
</evidence>
<evidence type="ECO:0000313" key="10">
    <source>
        <dbReference type="EMBL" id="EFC42211.1"/>
    </source>
</evidence>
<dbReference type="InterPro" id="IPR036318">
    <property type="entry name" value="FAD-bd_PCMH-like_sf"/>
</dbReference>
<dbReference type="InterPro" id="IPR016171">
    <property type="entry name" value="Vanillyl_alc_oxidase_C-sub2"/>
</dbReference>
<comment type="similarity">
    <text evidence="2 8">Belongs to the FAD-binding oxidoreductase/transferase type 4 family.</text>
</comment>
<dbReference type="Gene3D" id="3.30.160.650">
    <property type="match status" value="1"/>
</dbReference>
<dbReference type="AlphaFoldDB" id="D2VLW2"/>
<keyword evidence="8" id="KW-0443">Lipid metabolism</keyword>
<comment type="catalytic activity">
    <reaction evidence="8">
        <text>a long chain fatty alcohol + a 1-acylglycerone 3-phosphate = a 1-O-alkylglycerone 3-phosphate + a long-chain fatty acid + H(+)</text>
        <dbReference type="Rhea" id="RHEA:36171"/>
        <dbReference type="ChEBI" id="CHEBI:15378"/>
        <dbReference type="ChEBI" id="CHEBI:17135"/>
        <dbReference type="ChEBI" id="CHEBI:57534"/>
        <dbReference type="ChEBI" id="CHEBI:57560"/>
        <dbReference type="ChEBI" id="CHEBI:73315"/>
        <dbReference type="EC" id="2.5.1.26"/>
    </reaction>
</comment>
<gene>
    <name evidence="10" type="ORF">NAEGRDRAFT_50637</name>
</gene>
<dbReference type="InterPro" id="IPR016166">
    <property type="entry name" value="FAD-bd_PCMH"/>
</dbReference>
<dbReference type="EC" id="2.5.1.26" evidence="3 8"/>
<accession>D2VLW2</accession>